<feature type="domain" description="Dof-type" evidence="9">
    <location>
        <begin position="34"/>
        <end position="56"/>
    </location>
</feature>
<accession>A0A1U7VGJ7</accession>
<organism evidence="10 11">
    <name type="scientific">Nicotiana sylvestris</name>
    <name type="common">Wood tobacco</name>
    <name type="synonym">South American tobacco</name>
    <dbReference type="NCBI Taxonomy" id="4096"/>
    <lineage>
        <taxon>Eukaryota</taxon>
        <taxon>Viridiplantae</taxon>
        <taxon>Streptophyta</taxon>
        <taxon>Embryophyta</taxon>
        <taxon>Tracheophyta</taxon>
        <taxon>Spermatophyta</taxon>
        <taxon>Magnoliopsida</taxon>
        <taxon>eudicotyledons</taxon>
        <taxon>Gunneridae</taxon>
        <taxon>Pentapetalae</taxon>
        <taxon>asterids</taxon>
        <taxon>lamiids</taxon>
        <taxon>Solanales</taxon>
        <taxon>Solanaceae</taxon>
        <taxon>Nicotianoideae</taxon>
        <taxon>Nicotianeae</taxon>
        <taxon>Nicotiana</taxon>
    </lineage>
</organism>
<keyword evidence="4" id="KW-0805">Transcription regulation</keyword>
<name>A0A1U7VGJ7_NICSY</name>
<feature type="region of interest" description="Disordered" evidence="8">
    <location>
        <begin position="41"/>
        <end position="90"/>
    </location>
</feature>
<gene>
    <name evidence="11" type="primary">LOC104213623</name>
</gene>
<dbReference type="Pfam" id="PF02701">
    <property type="entry name" value="Zn_ribbon_Dof"/>
    <property type="match status" value="1"/>
</dbReference>
<feature type="compositionally biased region" description="Low complexity" evidence="8">
    <location>
        <begin position="52"/>
        <end position="75"/>
    </location>
</feature>
<evidence type="ECO:0000256" key="5">
    <source>
        <dbReference type="ARBA" id="ARBA00023125"/>
    </source>
</evidence>
<dbReference type="GO" id="GO:0003677">
    <property type="term" value="F:DNA binding"/>
    <property type="evidence" value="ECO:0007669"/>
    <property type="project" value="UniProtKB-KW"/>
</dbReference>
<dbReference type="AlphaFoldDB" id="A0A1U7VGJ7"/>
<evidence type="ECO:0000256" key="1">
    <source>
        <dbReference type="ARBA" id="ARBA00022723"/>
    </source>
</evidence>
<dbReference type="PANTHER" id="PTHR31992:SF285">
    <property type="entry name" value="DOF ZINC FINGER PROTEIN DOF4.6"/>
    <property type="match status" value="1"/>
</dbReference>
<evidence type="ECO:0000259" key="9">
    <source>
        <dbReference type="Pfam" id="PF02701"/>
    </source>
</evidence>
<protein>
    <submittedName>
        <fullName evidence="11">Dof zinc finger protein DOF3.1-like</fullName>
    </submittedName>
</protein>
<evidence type="ECO:0000256" key="7">
    <source>
        <dbReference type="ARBA" id="ARBA00023242"/>
    </source>
</evidence>
<dbReference type="Proteomes" id="UP000189701">
    <property type="component" value="Unplaced"/>
</dbReference>
<evidence type="ECO:0000256" key="8">
    <source>
        <dbReference type="SAM" id="MobiDB-lite"/>
    </source>
</evidence>
<evidence type="ECO:0000256" key="4">
    <source>
        <dbReference type="ARBA" id="ARBA00023015"/>
    </source>
</evidence>
<evidence type="ECO:0000313" key="11">
    <source>
        <dbReference type="RefSeq" id="XP_009761459.1"/>
    </source>
</evidence>
<keyword evidence="5" id="KW-0238">DNA-binding</keyword>
<reference evidence="10" key="1">
    <citation type="journal article" date="2013" name="Genome Biol.">
        <title>Reference genomes and transcriptomes of Nicotiana sylvestris and Nicotiana tomentosiformis.</title>
        <authorList>
            <person name="Sierro N."/>
            <person name="Battey J.N."/>
            <person name="Ouadi S."/>
            <person name="Bovet L."/>
            <person name="Goepfert S."/>
            <person name="Bakaher N."/>
            <person name="Peitsch M.C."/>
            <person name="Ivanov N.V."/>
        </authorList>
    </citation>
    <scope>NUCLEOTIDE SEQUENCE [LARGE SCALE GENOMIC DNA]</scope>
</reference>
<feature type="region of interest" description="Disordered" evidence="8">
    <location>
        <begin position="115"/>
        <end position="134"/>
    </location>
</feature>
<keyword evidence="7" id="KW-0539">Nucleus</keyword>
<evidence type="ECO:0000313" key="10">
    <source>
        <dbReference type="Proteomes" id="UP000189701"/>
    </source>
</evidence>
<dbReference type="GO" id="GO:0003700">
    <property type="term" value="F:DNA-binding transcription factor activity"/>
    <property type="evidence" value="ECO:0007669"/>
    <property type="project" value="InterPro"/>
</dbReference>
<dbReference type="InterPro" id="IPR045174">
    <property type="entry name" value="Dof"/>
</dbReference>
<evidence type="ECO:0000256" key="6">
    <source>
        <dbReference type="ARBA" id="ARBA00023163"/>
    </source>
</evidence>
<keyword evidence="1" id="KW-0479">Metal-binding</keyword>
<dbReference type="RefSeq" id="XP_009761459.1">
    <property type="nucleotide sequence ID" value="XM_009763157.1"/>
</dbReference>
<dbReference type="STRING" id="4096.A0A1U7VGJ7"/>
<keyword evidence="6" id="KW-0804">Transcription</keyword>
<proteinExistence type="predicted"/>
<keyword evidence="3" id="KW-0862">Zinc</keyword>
<keyword evidence="2" id="KW-0863">Zinc-finger</keyword>
<reference evidence="11" key="2">
    <citation type="submission" date="2025-08" db="UniProtKB">
        <authorList>
            <consortium name="RefSeq"/>
        </authorList>
    </citation>
    <scope>IDENTIFICATION</scope>
    <source>
        <tissue evidence="11">Leaf</tissue>
    </source>
</reference>
<dbReference type="GO" id="GO:0008270">
    <property type="term" value="F:zinc ion binding"/>
    <property type="evidence" value="ECO:0007669"/>
    <property type="project" value="UniProtKB-KW"/>
</dbReference>
<keyword evidence="10" id="KW-1185">Reference proteome</keyword>
<evidence type="ECO:0000256" key="3">
    <source>
        <dbReference type="ARBA" id="ARBA00022833"/>
    </source>
</evidence>
<evidence type="ECO:0000256" key="2">
    <source>
        <dbReference type="ARBA" id="ARBA00022771"/>
    </source>
</evidence>
<sequence>MTKRFFEVMYNLTQKSFFAEVAPLHGLRPDSALRYWTKGGTLRNISVGGGSRNNTTSSNKKISSSTTLSSVSSSKPDQITNPKPEPFGIPAIPAFDQNCCRAIGMTNGQFSSLLESSGPQLTTTSSTKENAYDL</sequence>
<dbReference type="PANTHER" id="PTHR31992">
    <property type="entry name" value="DOF ZINC FINGER PROTEIN DOF1.4-RELATED"/>
    <property type="match status" value="1"/>
</dbReference>
<dbReference type="InterPro" id="IPR003851">
    <property type="entry name" value="Znf_Dof"/>
</dbReference>